<name>A0A5J5A6M3_9ASTE</name>
<dbReference type="Proteomes" id="UP000325577">
    <property type="component" value="Linkage Group LG3"/>
</dbReference>
<reference evidence="2 3" key="1">
    <citation type="submission" date="2019-09" db="EMBL/GenBank/DDBJ databases">
        <title>A chromosome-level genome assembly of the Chinese tupelo Nyssa sinensis.</title>
        <authorList>
            <person name="Yang X."/>
            <person name="Kang M."/>
            <person name="Yang Y."/>
            <person name="Xiong H."/>
            <person name="Wang M."/>
            <person name="Zhang Z."/>
            <person name="Wang Z."/>
            <person name="Wu H."/>
            <person name="Ma T."/>
            <person name="Liu J."/>
            <person name="Xi Z."/>
        </authorList>
    </citation>
    <scope>NUCLEOTIDE SEQUENCE [LARGE SCALE GENOMIC DNA]</scope>
    <source>
        <strain evidence="2">J267</strain>
        <tissue evidence="2">Leaf</tissue>
    </source>
</reference>
<dbReference type="InterPro" id="IPR032799">
    <property type="entry name" value="TAXi_C"/>
</dbReference>
<evidence type="ECO:0000259" key="1">
    <source>
        <dbReference type="Pfam" id="PF14541"/>
    </source>
</evidence>
<evidence type="ECO:0000313" key="2">
    <source>
        <dbReference type="EMBL" id="KAA8525658.1"/>
    </source>
</evidence>
<dbReference type="Pfam" id="PF14541">
    <property type="entry name" value="TAXi_C"/>
    <property type="match status" value="1"/>
</dbReference>
<accession>A0A5J5A6M3</accession>
<gene>
    <name evidence="2" type="ORF">F0562_007517</name>
</gene>
<dbReference type="InterPro" id="IPR021109">
    <property type="entry name" value="Peptidase_aspartic_dom_sf"/>
</dbReference>
<dbReference type="AlphaFoldDB" id="A0A5J5A6M3"/>
<protein>
    <recommendedName>
        <fullName evidence="1">Xylanase inhibitor C-terminal domain-containing protein</fullName>
    </recommendedName>
</protein>
<organism evidence="2 3">
    <name type="scientific">Nyssa sinensis</name>
    <dbReference type="NCBI Taxonomy" id="561372"/>
    <lineage>
        <taxon>Eukaryota</taxon>
        <taxon>Viridiplantae</taxon>
        <taxon>Streptophyta</taxon>
        <taxon>Embryophyta</taxon>
        <taxon>Tracheophyta</taxon>
        <taxon>Spermatophyta</taxon>
        <taxon>Magnoliopsida</taxon>
        <taxon>eudicotyledons</taxon>
        <taxon>Gunneridae</taxon>
        <taxon>Pentapetalae</taxon>
        <taxon>asterids</taxon>
        <taxon>Cornales</taxon>
        <taxon>Nyssaceae</taxon>
        <taxon>Nyssa</taxon>
    </lineage>
</organism>
<sequence length="231" mass="25751">MISGSKFGPQKLQVRYRYRPCSPIGTGKKFSDSTQILYRDSLRVHSINNKTSYLDDTKDSKLRTSGPYTGGAEYFVTIGFGMRKLEQTVLIDTGTIIDSGTVITCLPQSAYKALQSEFQQWMSKYPPAPQKEILNTCYNLTGNETVVYPNVVFNLGGGIDENLDQSGIVLVDSPDQVCLAFAAKENTNEWNVIGNHQPMFFMTLKGEGWDLELKVATSDCKPMKSSLHVQH</sequence>
<evidence type="ECO:0000313" key="3">
    <source>
        <dbReference type="Proteomes" id="UP000325577"/>
    </source>
</evidence>
<feature type="domain" description="Xylanase inhibitor C-terminal" evidence="1">
    <location>
        <begin position="89"/>
        <end position="198"/>
    </location>
</feature>
<dbReference type="PANTHER" id="PTHR13683">
    <property type="entry name" value="ASPARTYL PROTEASES"/>
    <property type="match status" value="1"/>
</dbReference>
<dbReference type="Gene3D" id="2.40.70.10">
    <property type="entry name" value="Acid Proteases"/>
    <property type="match status" value="1"/>
</dbReference>
<dbReference type="PANTHER" id="PTHR13683:SF806">
    <property type="entry name" value="EUKARYOTIC ASPARTYL PROTEASE FAMILY PROTEIN"/>
    <property type="match status" value="1"/>
</dbReference>
<dbReference type="EMBL" id="CM018046">
    <property type="protein sequence ID" value="KAA8525658.1"/>
    <property type="molecule type" value="Genomic_DNA"/>
</dbReference>
<dbReference type="InterPro" id="IPR001461">
    <property type="entry name" value="Aspartic_peptidase_A1"/>
</dbReference>
<dbReference type="GO" id="GO:0006508">
    <property type="term" value="P:proteolysis"/>
    <property type="evidence" value="ECO:0007669"/>
    <property type="project" value="InterPro"/>
</dbReference>
<keyword evidence="3" id="KW-1185">Reference proteome</keyword>
<dbReference type="OrthoDB" id="2747330at2759"/>
<dbReference type="SUPFAM" id="SSF50630">
    <property type="entry name" value="Acid proteases"/>
    <property type="match status" value="1"/>
</dbReference>
<proteinExistence type="predicted"/>
<dbReference type="GO" id="GO:0004190">
    <property type="term" value="F:aspartic-type endopeptidase activity"/>
    <property type="evidence" value="ECO:0007669"/>
    <property type="project" value="InterPro"/>
</dbReference>